<dbReference type="AlphaFoldDB" id="A0A0C3CIJ6"/>
<reference evidence="2" key="3">
    <citation type="submission" date="2015-02" db="EMBL/GenBank/DDBJ databases">
        <title>Evolutionary Origins and Diversification of the Mycorrhizal Mutualists.</title>
        <authorList>
            <consortium name="DOE Joint Genome Institute"/>
            <consortium name="Mycorrhizal Genomics Consortium"/>
            <person name="Kohler A."/>
            <person name="Kuo A."/>
            <person name="Nagy L.G."/>
            <person name="Floudas D."/>
            <person name="Copeland A."/>
            <person name="Barry K.W."/>
            <person name="Cichocki N."/>
            <person name="Veneault-Fourrey C."/>
            <person name="LaButti K."/>
            <person name="Lindquist E.A."/>
            <person name="Lipzen A."/>
            <person name="Lundell T."/>
            <person name="Morin E."/>
            <person name="Murat C."/>
            <person name="Riley R."/>
            <person name="Ohm R."/>
            <person name="Sun H."/>
            <person name="Tunlid A."/>
            <person name="Henrissat B."/>
            <person name="Grigoriev I.V."/>
            <person name="Hibbett D.S."/>
            <person name="Martin F."/>
        </authorList>
    </citation>
    <scope>NUCLEOTIDE SEQUENCE</scope>
    <source>
        <strain evidence="3">h7</strain>
        <strain evidence="2">H7</strain>
    </source>
</reference>
<feature type="non-terminal residue" evidence="2">
    <location>
        <position position="64"/>
    </location>
</feature>
<protein>
    <submittedName>
        <fullName evidence="2">Uncharacterized protein</fullName>
    </submittedName>
</protein>
<dbReference type="EMBL" id="KN831768">
    <property type="protein sequence ID" value="KIM48555.1"/>
    <property type="molecule type" value="Genomic_DNA"/>
</dbReference>
<name>A0A0C3CIJ6_HEBCY</name>
<reference evidence="3" key="2">
    <citation type="submission" date="2015-01" db="EMBL/GenBank/DDBJ databases">
        <title>Evolutionary Origins and Diversification of the Mycorrhizal Mutualists.</title>
        <authorList>
            <consortium name="DOE Joint Genome Institute"/>
            <consortium name="Mycorrhizal Genomics Consortium"/>
            <person name="Kohler A."/>
            <person name="Kuo A."/>
            <person name="Nagy L.G."/>
            <person name="Floudas D."/>
            <person name="Copeland A."/>
            <person name="Barry K.W."/>
            <person name="Cichocki N."/>
            <person name="Veneault-Fourrey C."/>
            <person name="LaButti K."/>
            <person name="Lindquist E.A."/>
            <person name="Lipzen A."/>
            <person name="Lundell T."/>
            <person name="Morin E."/>
            <person name="Murat C."/>
            <person name="Riley R."/>
            <person name="Ohm R."/>
            <person name="Sun H."/>
            <person name="Tunlid A."/>
            <person name="Henrissat B."/>
            <person name="Grigoriev I.V."/>
            <person name="Hibbett D.S."/>
            <person name="Martin F."/>
        </authorList>
    </citation>
    <scope>NUCLEOTIDE SEQUENCE [LARGE SCALE GENOMIC DNA]</scope>
    <source>
        <strain evidence="3">h7</strain>
    </source>
</reference>
<dbReference type="HOGENOM" id="CLU_2873818_0_0_1"/>
<evidence type="ECO:0000313" key="3">
    <source>
        <dbReference type="Proteomes" id="UP000053424"/>
    </source>
</evidence>
<accession>A0A0C3CIJ6</accession>
<dbReference type="Proteomes" id="UP000053424">
    <property type="component" value="Unassembled WGS sequence"/>
</dbReference>
<evidence type="ECO:0000313" key="1">
    <source>
        <dbReference type="EMBL" id="KIM40030.1"/>
    </source>
</evidence>
<evidence type="ECO:0000313" key="2">
    <source>
        <dbReference type="EMBL" id="KIM48555.1"/>
    </source>
</evidence>
<reference evidence="2 3" key="1">
    <citation type="submission" date="2014-04" db="EMBL/GenBank/DDBJ databases">
        <authorList>
            <consortium name="DOE Joint Genome Institute"/>
            <person name="Kuo A."/>
            <person name="Gay G."/>
            <person name="Dore J."/>
            <person name="Kohler A."/>
            <person name="Nagy L.G."/>
            <person name="Floudas D."/>
            <person name="Copeland A."/>
            <person name="Barry K.W."/>
            <person name="Cichocki N."/>
            <person name="Veneault-Fourrey C."/>
            <person name="LaButti K."/>
            <person name="Lindquist E.A."/>
            <person name="Lipzen A."/>
            <person name="Lundell T."/>
            <person name="Morin E."/>
            <person name="Murat C."/>
            <person name="Sun H."/>
            <person name="Tunlid A."/>
            <person name="Henrissat B."/>
            <person name="Grigoriev I.V."/>
            <person name="Hibbett D.S."/>
            <person name="Martin F."/>
            <person name="Nordberg H.P."/>
            <person name="Cantor M.N."/>
            <person name="Hua S.X."/>
        </authorList>
    </citation>
    <scope>NUCLEOTIDE SEQUENCE [LARGE SCALE GENOMIC DNA]</scope>
    <source>
        <strain evidence="3">h7</strain>
        <strain evidence="2">H7</strain>
    </source>
</reference>
<organism evidence="2 3">
    <name type="scientific">Hebeloma cylindrosporum</name>
    <dbReference type="NCBI Taxonomy" id="76867"/>
    <lineage>
        <taxon>Eukaryota</taxon>
        <taxon>Fungi</taxon>
        <taxon>Dikarya</taxon>
        <taxon>Basidiomycota</taxon>
        <taxon>Agaricomycotina</taxon>
        <taxon>Agaricomycetes</taxon>
        <taxon>Agaricomycetidae</taxon>
        <taxon>Agaricales</taxon>
        <taxon>Agaricineae</taxon>
        <taxon>Hymenogastraceae</taxon>
        <taxon>Hebeloma</taxon>
    </lineage>
</organism>
<sequence length="64" mass="7274">MAEVADFENKKYISYNEGEYPSRLNRVGAMALPRYPELPRIPEPSRTGAARLPRSYTFLGAAKR</sequence>
<proteinExistence type="predicted"/>
<dbReference type="EMBL" id="KN831784">
    <property type="protein sequence ID" value="KIM40030.1"/>
    <property type="molecule type" value="Genomic_DNA"/>
</dbReference>
<gene>
    <name evidence="2" type="ORF">M413DRAFT_437771</name>
    <name evidence="1" type="ORF">M413DRAFT_446920</name>
</gene>
<keyword evidence="3" id="KW-1185">Reference proteome</keyword>